<organism evidence="1 2">
    <name type="scientific">Kineothrix alysoides</name>
    <dbReference type="NCBI Taxonomy" id="1469948"/>
    <lineage>
        <taxon>Bacteria</taxon>
        <taxon>Bacillati</taxon>
        <taxon>Bacillota</taxon>
        <taxon>Clostridia</taxon>
        <taxon>Lachnospirales</taxon>
        <taxon>Lachnospiraceae</taxon>
        <taxon>Kineothrix</taxon>
    </lineage>
</organism>
<dbReference type="OrthoDB" id="5387164at2"/>
<dbReference type="AlphaFoldDB" id="A0A4R1QQ44"/>
<dbReference type="STRING" id="1469948.GCA_000732725_00662"/>
<keyword evidence="2" id="KW-1185">Reference proteome</keyword>
<dbReference type="InterPro" id="IPR025191">
    <property type="entry name" value="DUF4125"/>
</dbReference>
<dbReference type="RefSeq" id="WP_051869271.1">
    <property type="nucleotide sequence ID" value="NZ_JPNB01000001.1"/>
</dbReference>
<dbReference type="Pfam" id="PF13526">
    <property type="entry name" value="DUF4125"/>
    <property type="match status" value="1"/>
</dbReference>
<name>A0A4R1QQ44_9FIRM</name>
<accession>A0A4R1QQ44</accession>
<reference evidence="1 2" key="1">
    <citation type="submission" date="2019-03" db="EMBL/GenBank/DDBJ databases">
        <title>Genomic Encyclopedia of Type Strains, Phase IV (KMG-IV): sequencing the most valuable type-strain genomes for metagenomic binning, comparative biology and taxonomic classification.</title>
        <authorList>
            <person name="Goeker M."/>
        </authorList>
    </citation>
    <scope>NUCLEOTIDE SEQUENCE [LARGE SCALE GENOMIC DNA]</scope>
    <source>
        <strain evidence="1 2">DSM 100556</strain>
    </source>
</reference>
<dbReference type="Proteomes" id="UP000295718">
    <property type="component" value="Unassembled WGS sequence"/>
</dbReference>
<proteinExistence type="predicted"/>
<evidence type="ECO:0000313" key="2">
    <source>
        <dbReference type="Proteomes" id="UP000295718"/>
    </source>
</evidence>
<dbReference type="EMBL" id="SLUO01000013">
    <property type="protein sequence ID" value="TCL55939.1"/>
    <property type="molecule type" value="Genomic_DNA"/>
</dbReference>
<evidence type="ECO:0000313" key="1">
    <source>
        <dbReference type="EMBL" id="TCL55939.1"/>
    </source>
</evidence>
<comment type="caution">
    <text evidence="1">The sequence shown here is derived from an EMBL/GenBank/DDBJ whole genome shotgun (WGS) entry which is preliminary data.</text>
</comment>
<gene>
    <name evidence="1" type="ORF">EDD76_11375</name>
</gene>
<sequence length="224" mass="26407">MAEITEREQLIFDIAQIEWDMFQHVYNTGGRASCQEDPDTFFRMRMSQWMVYTDEILKSYMEDLKVACEEGRNLLFEKYARMMEVTYPEEYERVKEYIPMASERKKELVEELVAIHLEWDNEMISHYPNLRENGRVAKTQEDSPANGSSMESYFRGELLTYSEKTVSLLLAQTKEVHEKGENLEKQIIENETKFYGYKSIEEAEERHGLKVQPPSDLIAQPPFG</sequence>
<protein>
    <submittedName>
        <fullName evidence="1">Uncharacterized protein DUF4125</fullName>
    </submittedName>
</protein>